<dbReference type="Pfam" id="PF04074">
    <property type="entry name" value="DUF386"/>
    <property type="match status" value="1"/>
</dbReference>
<sequence length="158" mass="17817">MILGHIDDLAQRSDLPNPIRRALQRALEAGAAQQENGTHPIDGERLYMNVMTLTPQEAEEKLGEIHRDYLDIQLVLQGEERIDFALAGQARECQAYQQEGDYQLCAAMAQPQRLIMTPGMFAVFLPGEPHKPGCISRTSDPIRKVVVKLHRDCLKEEK</sequence>
<dbReference type="GO" id="GO:0005829">
    <property type="term" value="C:cytosol"/>
    <property type="evidence" value="ECO:0007669"/>
    <property type="project" value="TreeGrafter"/>
</dbReference>
<evidence type="ECO:0008006" key="3">
    <source>
        <dbReference type="Google" id="ProtNLM"/>
    </source>
</evidence>
<evidence type="ECO:0000313" key="1">
    <source>
        <dbReference type="EMBL" id="AIJ08722.1"/>
    </source>
</evidence>
<accession>A0A076LPS2</accession>
<dbReference type="PANTHER" id="PTHR34986:SF5">
    <property type="entry name" value="N-ACETYLNEURAMINATE ANOMERASE NANQ"/>
    <property type="match status" value="1"/>
</dbReference>
<dbReference type="NCBIfam" id="TIGR00022">
    <property type="entry name" value="YhcH/YjgK/YiaL family protein"/>
    <property type="match status" value="1"/>
</dbReference>
<name>A0A076LPS2_9GAMM</name>
<organism evidence="1 2">
    <name type="scientific">Edwardsiella anguillarum ET080813</name>
    <dbReference type="NCBI Taxonomy" id="667120"/>
    <lineage>
        <taxon>Bacteria</taxon>
        <taxon>Pseudomonadati</taxon>
        <taxon>Pseudomonadota</taxon>
        <taxon>Gammaproteobacteria</taxon>
        <taxon>Enterobacterales</taxon>
        <taxon>Hafniaceae</taxon>
        <taxon>Edwardsiella</taxon>
    </lineage>
</organism>
<evidence type="ECO:0000313" key="2">
    <source>
        <dbReference type="Proteomes" id="UP000028681"/>
    </source>
</evidence>
<dbReference type="HOGENOM" id="CLU_107139_3_1_6"/>
<gene>
    <name evidence="1" type="ORF">ETEE_2279</name>
</gene>
<dbReference type="EMBL" id="CP006664">
    <property type="protein sequence ID" value="AIJ08722.1"/>
    <property type="molecule type" value="Genomic_DNA"/>
</dbReference>
<proteinExistence type="predicted"/>
<dbReference type="Proteomes" id="UP000028681">
    <property type="component" value="Chromosome"/>
</dbReference>
<dbReference type="KEGG" id="ete:ETEE_2279"/>
<dbReference type="InterPro" id="IPR004375">
    <property type="entry name" value="NanQ/TabA/YiaL"/>
</dbReference>
<dbReference type="NCBIfam" id="NF040884">
    <property type="entry name" value="acetylneur_anom"/>
    <property type="match status" value="1"/>
</dbReference>
<dbReference type="AlphaFoldDB" id="A0A076LPS2"/>
<reference evidence="1 2" key="1">
    <citation type="journal article" date="2012" name="PLoS ONE">
        <title>Edwardsiella comparative phylogenomics reveal the new intra/inter-species taxonomic relationships, virulence evolution and niche adaptation mechanisms.</title>
        <authorList>
            <person name="Yang M."/>
            <person name="Lv Y."/>
            <person name="Xiao J."/>
            <person name="Wu H."/>
            <person name="Zheng H."/>
            <person name="Liu Q."/>
            <person name="Zhang Y."/>
            <person name="Wang Q."/>
        </authorList>
    </citation>
    <scope>NUCLEOTIDE SEQUENCE [LARGE SCALE GENOMIC DNA]</scope>
    <source>
        <strain evidence="2">080813</strain>
    </source>
</reference>
<dbReference type="RefSeq" id="WP_034162778.1">
    <property type="nucleotide sequence ID" value="NZ_CP006664.1"/>
</dbReference>
<dbReference type="SUPFAM" id="SSF51197">
    <property type="entry name" value="Clavaminate synthase-like"/>
    <property type="match status" value="1"/>
</dbReference>
<dbReference type="Gene3D" id="2.60.120.370">
    <property type="entry name" value="YhcH/YjgK/YiaL"/>
    <property type="match status" value="1"/>
</dbReference>
<dbReference type="InterPro" id="IPR049827">
    <property type="entry name" value="NanQ"/>
</dbReference>
<dbReference type="InterPro" id="IPR037012">
    <property type="entry name" value="NanQ/TabA/YiaL_sf"/>
</dbReference>
<dbReference type="GeneID" id="33939871"/>
<protein>
    <recommendedName>
        <fullName evidence="3">Sugar isomerase involved in processing of exogenous sialic acid</fullName>
    </recommendedName>
</protein>
<dbReference type="PANTHER" id="PTHR34986">
    <property type="entry name" value="EVOLVED BETA-GALACTOSIDASE SUBUNIT BETA"/>
    <property type="match status" value="1"/>
</dbReference>